<dbReference type="Gene3D" id="3.30.70.270">
    <property type="match status" value="1"/>
</dbReference>
<dbReference type="STRING" id="139825.A0A401G5K8"/>
<evidence type="ECO:0000313" key="2">
    <source>
        <dbReference type="EMBL" id="GBE77455.1"/>
    </source>
</evidence>
<name>A0A401G5K8_9APHY</name>
<reference evidence="2 3" key="1">
    <citation type="journal article" date="2018" name="Sci. Rep.">
        <title>Genome sequence of the cauliflower mushroom Sparassis crispa (Hanabiratake) and its association with beneficial usage.</title>
        <authorList>
            <person name="Kiyama R."/>
            <person name="Furutani Y."/>
            <person name="Kawaguchi K."/>
            <person name="Nakanishi T."/>
        </authorList>
    </citation>
    <scope>NUCLEOTIDE SEQUENCE [LARGE SCALE GENOMIC DNA]</scope>
</reference>
<dbReference type="PANTHER" id="PTHR34072:SF42">
    <property type="entry name" value="INTEGRASE CATALYTIC DOMAIN-CONTAINING PROTEIN"/>
    <property type="match status" value="1"/>
</dbReference>
<comment type="caution">
    <text evidence="2">The sequence shown here is derived from an EMBL/GenBank/DDBJ whole genome shotgun (WGS) entry which is preliminary data.</text>
</comment>
<dbReference type="OrthoDB" id="3018369at2759"/>
<protein>
    <recommendedName>
        <fullName evidence="1">Reverse transcriptase/retrotransposon-derived protein RNase H-like domain-containing protein</fullName>
    </recommendedName>
</protein>
<dbReference type="PANTHER" id="PTHR34072">
    <property type="entry name" value="ENZYMATIC POLYPROTEIN-RELATED"/>
    <property type="match status" value="1"/>
</dbReference>
<evidence type="ECO:0000313" key="3">
    <source>
        <dbReference type="Proteomes" id="UP000287166"/>
    </source>
</evidence>
<dbReference type="Gene3D" id="3.10.20.370">
    <property type="match status" value="1"/>
</dbReference>
<organism evidence="2 3">
    <name type="scientific">Sparassis crispa</name>
    <dbReference type="NCBI Taxonomy" id="139825"/>
    <lineage>
        <taxon>Eukaryota</taxon>
        <taxon>Fungi</taxon>
        <taxon>Dikarya</taxon>
        <taxon>Basidiomycota</taxon>
        <taxon>Agaricomycotina</taxon>
        <taxon>Agaricomycetes</taxon>
        <taxon>Polyporales</taxon>
        <taxon>Sparassidaceae</taxon>
        <taxon>Sparassis</taxon>
    </lineage>
</organism>
<dbReference type="InterPro" id="IPR041577">
    <property type="entry name" value="RT_RNaseH_2"/>
</dbReference>
<dbReference type="EMBL" id="BFAD01000001">
    <property type="protein sequence ID" value="GBE77455.1"/>
    <property type="molecule type" value="Genomic_DNA"/>
</dbReference>
<gene>
    <name evidence="2" type="ORF">SCP_0103300</name>
</gene>
<dbReference type="SUPFAM" id="SSF56672">
    <property type="entry name" value="DNA/RNA polymerases"/>
    <property type="match status" value="1"/>
</dbReference>
<feature type="domain" description="Reverse transcriptase/retrotransposon-derived protein RNase H-like" evidence="1">
    <location>
        <begin position="10"/>
        <end position="106"/>
    </location>
</feature>
<evidence type="ECO:0000259" key="1">
    <source>
        <dbReference type="Pfam" id="PF17919"/>
    </source>
</evidence>
<proteinExistence type="predicted"/>
<dbReference type="Proteomes" id="UP000287166">
    <property type="component" value="Unassembled WGS sequence"/>
</dbReference>
<dbReference type="CDD" id="cd09274">
    <property type="entry name" value="RNase_HI_RT_Ty3"/>
    <property type="match status" value="1"/>
</dbReference>
<sequence length="132" mass="15295">MMTKKPIWEWTPNCQQVFDTLKAKFVSAPVLLMPDKTKPFIIESDASLVATGAVLRQTDVNGDLHPCGYLLKSFNPAERNYEIYDKELLMIVCALEEWRHYLDGSPHPIVIRSDHKNLTYYRTAQKLNRRQA</sequence>
<dbReference type="InterPro" id="IPR043502">
    <property type="entry name" value="DNA/RNA_pol_sf"/>
</dbReference>
<dbReference type="RefSeq" id="XP_027608368.1">
    <property type="nucleotide sequence ID" value="XM_027752567.1"/>
</dbReference>
<keyword evidence="3" id="KW-1185">Reference proteome</keyword>
<dbReference type="GeneID" id="38774372"/>
<dbReference type="InParanoid" id="A0A401G5K8"/>
<dbReference type="AlphaFoldDB" id="A0A401G5K8"/>
<dbReference type="Pfam" id="PF17919">
    <property type="entry name" value="RT_RNaseH_2"/>
    <property type="match status" value="1"/>
</dbReference>
<dbReference type="InterPro" id="IPR043128">
    <property type="entry name" value="Rev_trsase/Diguanyl_cyclase"/>
</dbReference>
<accession>A0A401G5K8</accession>